<dbReference type="InterPro" id="IPR016163">
    <property type="entry name" value="Ald_DH_C"/>
</dbReference>
<accession>A0A5M6ZRY3</accession>
<evidence type="ECO:0000259" key="6">
    <source>
        <dbReference type="Pfam" id="PF00171"/>
    </source>
</evidence>
<dbReference type="Gene3D" id="3.40.309.10">
    <property type="entry name" value="Aldehyde Dehydrogenase, Chain A, domain 2"/>
    <property type="match status" value="1"/>
</dbReference>
<dbReference type="InterPro" id="IPR016162">
    <property type="entry name" value="Ald_DH_N"/>
</dbReference>
<dbReference type="GO" id="GO:0016620">
    <property type="term" value="F:oxidoreductase activity, acting on the aldehyde or oxo group of donors, NAD or NADP as acceptor"/>
    <property type="evidence" value="ECO:0007669"/>
    <property type="project" value="InterPro"/>
</dbReference>
<evidence type="ECO:0000256" key="5">
    <source>
        <dbReference type="SAM" id="MobiDB-lite"/>
    </source>
</evidence>
<dbReference type="Pfam" id="PF00171">
    <property type="entry name" value="Aldedh"/>
    <property type="match status" value="1"/>
</dbReference>
<proteinExistence type="inferred from homology"/>
<dbReference type="CDD" id="cd07097">
    <property type="entry name" value="ALDH_KGSADH-YcbD"/>
    <property type="match status" value="1"/>
</dbReference>
<comment type="similarity">
    <text evidence="1 4">Belongs to the aldehyde dehydrogenase family.</text>
</comment>
<reference evidence="7 8" key="1">
    <citation type="submission" date="2019-09" db="EMBL/GenBank/DDBJ databases">
        <authorList>
            <person name="Kevbrin V."/>
            <person name="Grouzdev D.S."/>
        </authorList>
    </citation>
    <scope>NUCLEOTIDE SEQUENCE [LARGE SCALE GENOMIC DNA]</scope>
    <source>
        <strain evidence="7 8">G-192</strain>
    </source>
</reference>
<dbReference type="PANTHER" id="PTHR11699">
    <property type="entry name" value="ALDEHYDE DEHYDROGENASE-RELATED"/>
    <property type="match status" value="1"/>
</dbReference>
<evidence type="ECO:0000313" key="7">
    <source>
        <dbReference type="EMBL" id="KAA5805051.1"/>
    </source>
</evidence>
<dbReference type="InterPro" id="IPR016161">
    <property type="entry name" value="Ald_DH/histidinol_DH"/>
</dbReference>
<protein>
    <submittedName>
        <fullName evidence="7">Aldehyde dehydrogenase family protein</fullName>
    </submittedName>
</protein>
<dbReference type="PROSITE" id="PS00070">
    <property type="entry name" value="ALDEHYDE_DEHYDR_CYS"/>
    <property type="match status" value="1"/>
</dbReference>
<dbReference type="Proteomes" id="UP000325122">
    <property type="component" value="Unassembled WGS sequence"/>
</dbReference>
<feature type="active site" evidence="3">
    <location>
        <position position="249"/>
    </location>
</feature>
<dbReference type="EMBL" id="VWOJ01000001">
    <property type="protein sequence ID" value="KAA5805051.1"/>
    <property type="molecule type" value="Genomic_DNA"/>
</dbReference>
<evidence type="ECO:0000256" key="1">
    <source>
        <dbReference type="ARBA" id="ARBA00009986"/>
    </source>
</evidence>
<dbReference type="FunFam" id="3.40.309.10:FF:000012">
    <property type="entry name" value="Betaine aldehyde dehydrogenase"/>
    <property type="match status" value="1"/>
</dbReference>
<dbReference type="Gene3D" id="3.40.605.10">
    <property type="entry name" value="Aldehyde Dehydrogenase, Chain A, domain 1"/>
    <property type="match status" value="1"/>
</dbReference>
<evidence type="ECO:0000256" key="2">
    <source>
        <dbReference type="ARBA" id="ARBA00023002"/>
    </source>
</evidence>
<feature type="region of interest" description="Disordered" evidence="5">
    <location>
        <begin position="1"/>
        <end position="39"/>
    </location>
</feature>
<feature type="domain" description="Aldehyde dehydrogenase" evidence="6">
    <location>
        <begin position="19"/>
        <end position="475"/>
    </location>
</feature>
<gene>
    <name evidence="7" type="ORF">F1654_03395</name>
</gene>
<evidence type="ECO:0000256" key="4">
    <source>
        <dbReference type="RuleBase" id="RU003345"/>
    </source>
</evidence>
<evidence type="ECO:0000256" key="3">
    <source>
        <dbReference type="PROSITE-ProRule" id="PRU10007"/>
    </source>
</evidence>
<keyword evidence="8" id="KW-1185">Reference proteome</keyword>
<dbReference type="InterPro" id="IPR029510">
    <property type="entry name" value="Ald_DH_CS_GLU"/>
</dbReference>
<dbReference type="InterPro" id="IPR015590">
    <property type="entry name" value="Aldehyde_DH_dom"/>
</dbReference>
<dbReference type="FunFam" id="3.40.605.10:FF:000007">
    <property type="entry name" value="NAD/NADP-dependent betaine aldehyde dehydrogenase"/>
    <property type="match status" value="1"/>
</dbReference>
<name>A0A5M6ZRY3_9PROT</name>
<dbReference type="RefSeq" id="WP_150022082.1">
    <property type="nucleotide sequence ID" value="NZ_VWOJ01000001.1"/>
</dbReference>
<sequence>MAATLELSHWIGGRRQGDDRPAESLNPSDTRDVVARTPDGTAEDVDAAVSAARAAFPAWSEASPEVRSDVLDKAGSLLMARAQEVGRLLSREEGKTLPEGIGETMRAARILKYFAGEALRLHGQNLASTRPGVEVQTYRQAVGVYGLITPWNFPIAIPAWKAAPALAFGNTVVLKPAGHTPATAEALVAILHEAGLPDGVLNMVIGRGRVGQAMVDHPDVDGISFTGSQKVGAGVAAGAVARQARVQLEMGGKNPLVVLNDADLERAVTIALDGAFFSTGQRCTASSRLIVEEGIHDTFVAALAERVKALRVGDALDKDTQVGPAVSEDQRETSYRYIEIAAKEGGSIAAGGERPQLEKPGWYVQPTLVTETRASMRINNEEVFGPVASVIRVKDYEEALHTANGVEFGLSAGIATTSLKHARDFQRRAKAGMVMVNLPTAGVDYHVPFGGIKSSSYGPREQGFAAAEFFTQVKTAYSWS</sequence>
<dbReference type="PROSITE" id="PS00687">
    <property type="entry name" value="ALDEHYDE_DEHYDR_GLU"/>
    <property type="match status" value="1"/>
</dbReference>
<dbReference type="SUPFAM" id="SSF53720">
    <property type="entry name" value="ALDH-like"/>
    <property type="match status" value="1"/>
</dbReference>
<keyword evidence="2 4" id="KW-0560">Oxidoreductase</keyword>
<dbReference type="AlphaFoldDB" id="A0A5M6ZRY3"/>
<evidence type="ECO:0000313" key="8">
    <source>
        <dbReference type="Proteomes" id="UP000325122"/>
    </source>
</evidence>
<comment type="caution">
    <text evidence="7">The sequence shown here is derived from an EMBL/GenBank/DDBJ whole genome shotgun (WGS) entry which is preliminary data.</text>
</comment>
<organism evidence="7 8">
    <name type="scientific">Alkalicaulis satelles</name>
    <dbReference type="NCBI Taxonomy" id="2609175"/>
    <lineage>
        <taxon>Bacteria</taxon>
        <taxon>Pseudomonadati</taxon>
        <taxon>Pseudomonadota</taxon>
        <taxon>Alphaproteobacteria</taxon>
        <taxon>Maricaulales</taxon>
        <taxon>Maricaulaceae</taxon>
        <taxon>Alkalicaulis</taxon>
    </lineage>
</organism>
<dbReference type="InterPro" id="IPR016160">
    <property type="entry name" value="Ald_DH_CS_CYS"/>
</dbReference>